<sequence>MVSKEILKNSLFQLLLAYSVLLLLFSAGFFSRYALHFELFALLVAIVGVFAFWKQKEKTPKFEKESKAWLFLLALSFAILFFSRAIPLLSSAVPLGYDFGIYKFAFEQHALAFPNIYSAAIPHWVGLWSPLGIYLVSDLISLTGLTAGEFLNPLIVFFELFLGLAVFLCAREYFGKKAAALSVFFYSVSIIQFKAFELFYLKNIFGLALLLLALYFLKKKNFFGIVLPAGFLAGVHRPTFLVFAIAFAVHFLANLKEWRKNLLAGFGILLFVVFFYWNSFQEAILGFLLPAVESPSPGTFINFFTFQFSTLFYLPFALFGLFLLLRQKKHPEFSIAALFLLAITAFELLFYNRYLIQLDIFLILLAGFGFQSILQLDSKKYWKLSIIGLVLIASIVSLSVTVQQARPLISGQELEFIKKIPELTEPNASILVTSSYYSPWVLGFSKRKAIMPGLFESDRWNLKEWRVFWDSNSAEQAVEMLSGYEKPLYVFNGEFARINREKFRQPCFETVASSEKASLIRLEC</sequence>
<feature type="transmembrane region" description="Helical" evidence="1">
    <location>
        <begin position="68"/>
        <end position="86"/>
    </location>
</feature>
<feature type="transmembrane region" description="Helical" evidence="1">
    <location>
        <begin position="332"/>
        <end position="350"/>
    </location>
</feature>
<dbReference type="EMBL" id="DUFW01000072">
    <property type="protein sequence ID" value="HIH21802.1"/>
    <property type="molecule type" value="Genomic_DNA"/>
</dbReference>
<protein>
    <recommendedName>
        <fullName evidence="4">Glycosyltransferase RgtA/B/C/D-like domain-containing protein</fullName>
    </recommendedName>
</protein>
<keyword evidence="1" id="KW-0472">Membrane</keyword>
<dbReference type="Proteomes" id="UP000590964">
    <property type="component" value="Unassembled WGS sequence"/>
</dbReference>
<accession>A0A7J4JVK0</accession>
<feature type="transmembrane region" description="Helical" evidence="1">
    <location>
        <begin position="381"/>
        <end position="402"/>
    </location>
</feature>
<feature type="transmembrane region" description="Helical" evidence="1">
    <location>
        <begin position="36"/>
        <end position="53"/>
    </location>
</feature>
<gene>
    <name evidence="2" type="ORF">HA222_04060</name>
</gene>
<dbReference type="AlphaFoldDB" id="A0A7J4JVK0"/>
<organism evidence="2 3">
    <name type="scientific">Candidatus Iainarchaeum sp</name>
    <dbReference type="NCBI Taxonomy" id="3101447"/>
    <lineage>
        <taxon>Archaea</taxon>
        <taxon>Candidatus Iainarchaeota</taxon>
        <taxon>Candidatus Iainarchaeia</taxon>
        <taxon>Candidatus Iainarchaeales</taxon>
        <taxon>Candidatus Iainarchaeaceae</taxon>
        <taxon>Candidatus Iainarchaeum</taxon>
    </lineage>
</organism>
<evidence type="ECO:0000313" key="2">
    <source>
        <dbReference type="EMBL" id="HIH21802.1"/>
    </source>
</evidence>
<keyword evidence="1" id="KW-0812">Transmembrane</keyword>
<feature type="transmembrane region" description="Helical" evidence="1">
    <location>
        <begin position="150"/>
        <end position="170"/>
    </location>
</feature>
<comment type="caution">
    <text evidence="2">The sequence shown here is derived from an EMBL/GenBank/DDBJ whole genome shotgun (WGS) entry which is preliminary data.</text>
</comment>
<keyword evidence="1" id="KW-1133">Transmembrane helix</keyword>
<feature type="transmembrane region" description="Helical" evidence="1">
    <location>
        <begin position="356"/>
        <end position="374"/>
    </location>
</feature>
<evidence type="ECO:0008006" key="4">
    <source>
        <dbReference type="Google" id="ProtNLM"/>
    </source>
</evidence>
<feature type="transmembrane region" description="Helical" evidence="1">
    <location>
        <begin position="262"/>
        <end position="280"/>
    </location>
</feature>
<feature type="transmembrane region" description="Helical" evidence="1">
    <location>
        <begin position="300"/>
        <end position="325"/>
    </location>
</feature>
<feature type="transmembrane region" description="Helical" evidence="1">
    <location>
        <begin position="199"/>
        <end position="217"/>
    </location>
</feature>
<feature type="transmembrane region" description="Helical" evidence="1">
    <location>
        <begin position="12"/>
        <end position="30"/>
    </location>
</feature>
<reference evidence="3" key="1">
    <citation type="journal article" date="2020" name="bioRxiv">
        <title>A rank-normalized archaeal taxonomy based on genome phylogeny resolves widespread incomplete and uneven classifications.</title>
        <authorList>
            <person name="Rinke C."/>
            <person name="Chuvochina M."/>
            <person name="Mussig A.J."/>
            <person name="Chaumeil P.-A."/>
            <person name="Waite D.W."/>
            <person name="Whitman W.B."/>
            <person name="Parks D.H."/>
            <person name="Hugenholtz P."/>
        </authorList>
    </citation>
    <scope>NUCLEOTIDE SEQUENCE [LARGE SCALE GENOMIC DNA]</scope>
</reference>
<name>A0A7J4JVK0_9ARCH</name>
<proteinExistence type="predicted"/>
<evidence type="ECO:0000313" key="3">
    <source>
        <dbReference type="Proteomes" id="UP000590964"/>
    </source>
</evidence>
<feature type="transmembrane region" description="Helical" evidence="1">
    <location>
        <begin position="237"/>
        <end position="255"/>
    </location>
</feature>
<evidence type="ECO:0000256" key="1">
    <source>
        <dbReference type="SAM" id="Phobius"/>
    </source>
</evidence>